<dbReference type="Gene3D" id="3.40.50.12780">
    <property type="entry name" value="N-terminal domain of ligase-like"/>
    <property type="match status" value="1"/>
</dbReference>
<reference evidence="1" key="3">
    <citation type="submission" date="2017-10" db="EMBL/GenBank/DDBJ databases">
        <title>Bioaugmenting a lab-scale membrane bioreactor with Sphingobium fuliginis OMI to degrade 4-tert-butylphenol.</title>
        <authorList>
            <person name="Takada K."/>
            <person name="Shiba T."/>
            <person name="Soda S."/>
            <person name="Inoue D."/>
            <person name="Miyake M."/>
            <person name="Eguchi M."/>
            <person name="Ike M."/>
        </authorList>
    </citation>
    <scope>NUCLEOTIDE SEQUENCE</scope>
    <source>
        <strain evidence="1">OMI</strain>
    </source>
</reference>
<dbReference type="SUPFAM" id="SSF56801">
    <property type="entry name" value="Acetyl-CoA synthetase-like"/>
    <property type="match status" value="1"/>
</dbReference>
<evidence type="ECO:0000313" key="1">
    <source>
        <dbReference type="EMBL" id="GAY22574.1"/>
    </source>
</evidence>
<organism evidence="1 3">
    <name type="scientific">Sphingobium fuliginis (strain ATCC 27551)</name>
    <dbReference type="NCBI Taxonomy" id="336203"/>
    <lineage>
        <taxon>Bacteria</taxon>
        <taxon>Pseudomonadati</taxon>
        <taxon>Pseudomonadota</taxon>
        <taxon>Alphaproteobacteria</taxon>
        <taxon>Sphingomonadales</taxon>
        <taxon>Sphingomonadaceae</taxon>
        <taxon>Sphingobium</taxon>
    </lineage>
</organism>
<reference evidence="2" key="6">
    <citation type="journal article" date="2021" name="Microbiol. Resour. Announc.">
        <title>Complete Genome Sequence of Sphingobium barthaii KK22, a High-Molecular-Weight Polycyclic Aromatic Hydrocarbon-Degrading Soil Bacterium.</title>
        <authorList>
            <person name="Mori J.F."/>
            <person name="Kanaly R.A."/>
        </authorList>
    </citation>
    <scope>NUCLEOTIDE SEQUENCE</scope>
    <source>
        <strain evidence="2">KK22</strain>
    </source>
</reference>
<dbReference type="RefSeq" id="WP_025547173.1">
    <property type="nucleotide sequence ID" value="NZ_BATN01000008.1"/>
</dbReference>
<dbReference type="Proteomes" id="UP000593663">
    <property type="component" value="Chromosome 1"/>
</dbReference>
<gene>
    <name evidence="2" type="ORF">H5V43_00760</name>
    <name evidence="1" type="ORF">SFOMI_3131</name>
</gene>
<proteinExistence type="predicted"/>
<dbReference type="KEGG" id="sbar:H5V43_00760"/>
<dbReference type="InterPro" id="IPR042099">
    <property type="entry name" value="ANL_N_sf"/>
</dbReference>
<sequence>MQHGERLAEQAKLLSEAPEYFLEMPTADLFAIGGEELEAIQLSLLQRRFQELRPRIALLDRLASEAGITQINDLSDLARLGLPHTVYKSYSAQDVEEGRYDRLTAWLDALTAFDLSHIDVSECASLESWLRRIEEATSMRPISSSGTTGKISILPRGLPEDAAQLALLVRSFEPYRDEPGMDIRDGDVTLLMPWPADSGRQSYSYFIELLRCTVYAGQEHLVKTFAKGRVTADELSLASRLRRAETMGEEIILSDAEKQIAHQVNERLRNMDAMTNAFIDEAIVGQKGKRVLIFSFLQKLHELAAICKERGIKAEWSPDSVIITAGGTKGFDFPDGWQETLREIFPYPIRDNYGMSETTSGGIGCSQGHFHPLPWGINMVLDPQTGEARPRKGRQTGRLLVYDLLATSFWPATLSGDLVTIDFDGGCACGREGPYTLATIARLEADQGGNDKISSAPMLEAFAKLGAFTSTLS</sequence>
<reference evidence="4" key="5">
    <citation type="submission" date="2020-08" db="EMBL/GenBank/DDBJ databases">
        <title>Complete genome sequence of Sphingobium barthaii strain KK22, a high-molecular-weight polycyclic aromatic hydrocarbon-degrading soil bacterium.</title>
        <authorList>
            <person name="Mori J.F."/>
            <person name="Kanaly R.A."/>
        </authorList>
    </citation>
    <scope>NUCLEOTIDE SEQUENCE [LARGE SCALE GENOMIC DNA]</scope>
    <source>
        <strain evidence="4">KK22</strain>
    </source>
</reference>
<protein>
    <submittedName>
        <fullName evidence="1">Uncharacterized protein</fullName>
    </submittedName>
</protein>
<name>A0A292ZI58_SPHSA</name>
<accession>A0A292ZI58</accession>
<evidence type="ECO:0000313" key="2">
    <source>
        <dbReference type="EMBL" id="QOT71745.1"/>
    </source>
</evidence>
<reference evidence="1 3" key="2">
    <citation type="journal article" date="2013" name="Environ. Sci. Technol.">
        <title>The 4-tert-butylphenol-utilizing bacterium Sphingobium fuliginis OMI can degrade bisphenols via phenolic ring hydroxylation and meta-cleavage pathway.</title>
        <authorList>
            <person name="Ogata Y."/>
            <person name="Goda S."/>
            <person name="Toyama T."/>
            <person name="Sei K."/>
            <person name="Ike M."/>
        </authorList>
    </citation>
    <scope>NUCLEOTIDE SEQUENCE [LARGE SCALE GENOMIC DNA]</scope>
    <source>
        <strain evidence="1 3">OMI</strain>
    </source>
</reference>
<dbReference type="EMBL" id="BEWI01000032">
    <property type="protein sequence ID" value="GAY22574.1"/>
    <property type="molecule type" value="Genomic_DNA"/>
</dbReference>
<reference evidence="1 3" key="1">
    <citation type="journal article" date="2013" name="Biodegradation">
        <title>Occurrence of 4-tert-butylphenol (4-t-BP) biodegradation in an aquatic sample caused by the presence of Spirodela polyrrhiza and isolation of a 4-t-BP-utilizing bacterium.</title>
        <authorList>
            <person name="Ogata Y."/>
            <person name="Toyama T."/>
            <person name="Yu N."/>
            <person name="Wang X."/>
            <person name="Sei K."/>
            <person name="Ike M."/>
        </authorList>
    </citation>
    <scope>NUCLEOTIDE SEQUENCE [LARGE SCALE GENOMIC DNA]</scope>
    <source>
        <strain evidence="1 3">OMI</strain>
    </source>
</reference>
<evidence type="ECO:0000313" key="4">
    <source>
        <dbReference type="Proteomes" id="UP000593663"/>
    </source>
</evidence>
<evidence type="ECO:0000313" key="3">
    <source>
        <dbReference type="Proteomes" id="UP000221538"/>
    </source>
</evidence>
<dbReference type="AlphaFoldDB" id="A0A292ZI58"/>
<dbReference type="Proteomes" id="UP000221538">
    <property type="component" value="Unassembled WGS sequence"/>
</dbReference>
<dbReference type="EMBL" id="CP060035">
    <property type="protein sequence ID" value="QOT71745.1"/>
    <property type="molecule type" value="Genomic_DNA"/>
</dbReference>
<reference evidence="1" key="4">
    <citation type="submission" date="2017-10" db="EMBL/GenBank/DDBJ databases">
        <authorList>
            <person name="Banno H."/>
            <person name="Chua N.-H."/>
        </authorList>
    </citation>
    <scope>NUCLEOTIDE SEQUENCE</scope>
    <source>
        <strain evidence="1">OMI</strain>
    </source>
</reference>